<dbReference type="Pfam" id="PF04545">
    <property type="entry name" value="Sigma70_r4"/>
    <property type="match status" value="1"/>
</dbReference>
<organism evidence="2 3">
    <name type="scientific">Bacillus pretiosus</name>
    <dbReference type="NCBI Taxonomy" id="2983392"/>
    <lineage>
        <taxon>Bacteria</taxon>
        <taxon>Bacillati</taxon>
        <taxon>Bacillota</taxon>
        <taxon>Bacilli</taxon>
        <taxon>Bacillales</taxon>
        <taxon>Bacillaceae</taxon>
        <taxon>Bacillus</taxon>
    </lineage>
</organism>
<dbReference type="InterPro" id="IPR036388">
    <property type="entry name" value="WH-like_DNA-bd_sf"/>
</dbReference>
<feature type="domain" description="RNA polymerase sigma-70 region 4" evidence="1">
    <location>
        <begin position="63"/>
        <end position="108"/>
    </location>
</feature>
<dbReference type="RefSeq" id="WP_264462800.1">
    <property type="nucleotide sequence ID" value="NZ_JAOXJG010000026.1"/>
</dbReference>
<dbReference type="Proteomes" id="UP001060566">
    <property type="component" value="Unassembled WGS sequence"/>
</dbReference>
<evidence type="ECO:0000313" key="2">
    <source>
        <dbReference type="EMBL" id="MCW1241896.1"/>
    </source>
</evidence>
<evidence type="ECO:0000313" key="3">
    <source>
        <dbReference type="Proteomes" id="UP001060566"/>
    </source>
</evidence>
<dbReference type="InterPro" id="IPR007630">
    <property type="entry name" value="RNA_pol_sigma70_r4"/>
</dbReference>
<reference evidence="2" key="1">
    <citation type="submission" date="2022-10" db="EMBL/GenBank/DDBJ databases">
        <title>De novo draft assembly of the Pseudomonas pretiosus genome isolated from the plants rhizorohere.</title>
        <authorList>
            <person name="Robas M."/>
            <person name="Fernandez V.M."/>
            <person name="Provanza A."/>
            <person name="Jimenez P.A."/>
        </authorList>
    </citation>
    <scope>NUCLEOTIDE SEQUENCE</scope>
    <source>
        <strain evidence="2">SAICEU11T</strain>
    </source>
</reference>
<sequence length="117" mass="13233">MGVSNFDKQAATTRLELRFELRTIVGVKKLLEQQHNIRSTAEARGDMVSIDMLADLENAIYQAELTALQARCIDLRYNQDLTMTDTALRMGVDTSTASRNTRSALKKIADVYTAWEY</sequence>
<keyword evidence="3" id="KW-1185">Reference proteome</keyword>
<dbReference type="GeneID" id="301200757"/>
<dbReference type="InterPro" id="IPR013324">
    <property type="entry name" value="RNA_pol_sigma_r3/r4-like"/>
</dbReference>
<comment type="caution">
    <text evidence="2">The sequence shown here is derived from an EMBL/GenBank/DDBJ whole genome shotgun (WGS) entry which is preliminary data.</text>
</comment>
<dbReference type="EMBL" id="JAOXJG010000026">
    <property type="protein sequence ID" value="MCW1241896.1"/>
    <property type="molecule type" value="Genomic_DNA"/>
</dbReference>
<proteinExistence type="predicted"/>
<name>A0ABT3EYK2_9BACI</name>
<evidence type="ECO:0000259" key="1">
    <source>
        <dbReference type="Pfam" id="PF04545"/>
    </source>
</evidence>
<dbReference type="Gene3D" id="1.10.10.10">
    <property type="entry name" value="Winged helix-like DNA-binding domain superfamily/Winged helix DNA-binding domain"/>
    <property type="match status" value="1"/>
</dbReference>
<dbReference type="SUPFAM" id="SSF88659">
    <property type="entry name" value="Sigma3 and sigma4 domains of RNA polymerase sigma factors"/>
    <property type="match status" value="1"/>
</dbReference>
<accession>A0ABT3EYK2</accession>
<protein>
    <submittedName>
        <fullName evidence="2">ECF-type sigma factor</fullName>
    </submittedName>
</protein>
<gene>
    <name evidence="2" type="ORF">NGM45_23000</name>
</gene>